<evidence type="ECO:0000256" key="1">
    <source>
        <dbReference type="SAM" id="Phobius"/>
    </source>
</evidence>
<reference evidence="2" key="1">
    <citation type="submission" date="2014-09" db="EMBL/GenBank/DDBJ databases">
        <authorList>
            <person name="Magalhaes I.L.F."/>
            <person name="Oliveira U."/>
            <person name="Santos F.R."/>
            <person name="Vidigal T.H.D.A."/>
            <person name="Brescovit A.D."/>
            <person name="Santos A.J."/>
        </authorList>
    </citation>
    <scope>NUCLEOTIDE SEQUENCE</scope>
    <source>
        <tissue evidence="2">Shoot tissue taken approximately 20 cm above the soil surface</tissue>
    </source>
</reference>
<name>A0A0A9A7E8_ARUDO</name>
<dbReference type="EMBL" id="GBRH01250316">
    <property type="protein sequence ID" value="JAD47579.1"/>
    <property type="molecule type" value="Transcribed_RNA"/>
</dbReference>
<evidence type="ECO:0000313" key="2">
    <source>
        <dbReference type="EMBL" id="JAD47579.1"/>
    </source>
</evidence>
<dbReference type="AlphaFoldDB" id="A0A0A9A7E8"/>
<sequence length="149" mass="16799">MASLFRLWFPSARSAPPHPPPQRRADKVELADRLSPHHVIVYIPDMDRPVDKSDGRTVVKEIDPAKPQLSLEDALACCTKTMLKIMFIVVVVYASFMFIQYAATTKMTWIRALLMLLLGALLAFFFLMASLVCWPDAICFTAHGEKSTE</sequence>
<feature type="transmembrane region" description="Helical" evidence="1">
    <location>
        <begin position="109"/>
        <end position="134"/>
    </location>
</feature>
<keyword evidence="1" id="KW-0812">Transmembrane</keyword>
<organism evidence="2">
    <name type="scientific">Arundo donax</name>
    <name type="common">Giant reed</name>
    <name type="synonym">Donax arundinaceus</name>
    <dbReference type="NCBI Taxonomy" id="35708"/>
    <lineage>
        <taxon>Eukaryota</taxon>
        <taxon>Viridiplantae</taxon>
        <taxon>Streptophyta</taxon>
        <taxon>Embryophyta</taxon>
        <taxon>Tracheophyta</taxon>
        <taxon>Spermatophyta</taxon>
        <taxon>Magnoliopsida</taxon>
        <taxon>Liliopsida</taxon>
        <taxon>Poales</taxon>
        <taxon>Poaceae</taxon>
        <taxon>PACMAD clade</taxon>
        <taxon>Arundinoideae</taxon>
        <taxon>Arundineae</taxon>
        <taxon>Arundo</taxon>
    </lineage>
</organism>
<reference evidence="2" key="2">
    <citation type="journal article" date="2015" name="Data Brief">
        <title>Shoot transcriptome of the giant reed, Arundo donax.</title>
        <authorList>
            <person name="Barrero R.A."/>
            <person name="Guerrero F.D."/>
            <person name="Moolhuijzen P."/>
            <person name="Goolsby J.A."/>
            <person name="Tidwell J."/>
            <person name="Bellgard S.E."/>
            <person name="Bellgard M.I."/>
        </authorList>
    </citation>
    <scope>NUCLEOTIDE SEQUENCE</scope>
    <source>
        <tissue evidence="2">Shoot tissue taken approximately 20 cm above the soil surface</tissue>
    </source>
</reference>
<feature type="transmembrane region" description="Helical" evidence="1">
    <location>
        <begin position="85"/>
        <end position="103"/>
    </location>
</feature>
<proteinExistence type="predicted"/>
<protein>
    <submittedName>
        <fullName evidence="2">Uncharacterized protein</fullName>
    </submittedName>
</protein>
<keyword evidence="1" id="KW-0472">Membrane</keyword>
<accession>A0A0A9A7E8</accession>
<keyword evidence="1" id="KW-1133">Transmembrane helix</keyword>